<evidence type="ECO:0000256" key="1">
    <source>
        <dbReference type="SAM" id="MobiDB-lite"/>
    </source>
</evidence>
<feature type="region of interest" description="Disordered" evidence="1">
    <location>
        <begin position="1"/>
        <end position="26"/>
    </location>
</feature>
<dbReference type="AlphaFoldDB" id="A0A0E9WG80"/>
<reference evidence="2" key="1">
    <citation type="submission" date="2014-11" db="EMBL/GenBank/DDBJ databases">
        <authorList>
            <person name="Amaro Gonzalez C."/>
        </authorList>
    </citation>
    <scope>NUCLEOTIDE SEQUENCE</scope>
</reference>
<evidence type="ECO:0000313" key="2">
    <source>
        <dbReference type="EMBL" id="JAH89281.1"/>
    </source>
</evidence>
<dbReference type="EMBL" id="GBXM01019296">
    <property type="protein sequence ID" value="JAH89281.1"/>
    <property type="molecule type" value="Transcribed_RNA"/>
</dbReference>
<sequence length="26" mass="2895">MWLWQNSEDSTAPLTIDQSAQLSESG</sequence>
<organism evidence="2">
    <name type="scientific">Anguilla anguilla</name>
    <name type="common">European freshwater eel</name>
    <name type="synonym">Muraena anguilla</name>
    <dbReference type="NCBI Taxonomy" id="7936"/>
    <lineage>
        <taxon>Eukaryota</taxon>
        <taxon>Metazoa</taxon>
        <taxon>Chordata</taxon>
        <taxon>Craniata</taxon>
        <taxon>Vertebrata</taxon>
        <taxon>Euteleostomi</taxon>
        <taxon>Actinopterygii</taxon>
        <taxon>Neopterygii</taxon>
        <taxon>Teleostei</taxon>
        <taxon>Anguilliformes</taxon>
        <taxon>Anguillidae</taxon>
        <taxon>Anguilla</taxon>
    </lineage>
</organism>
<proteinExistence type="predicted"/>
<protein>
    <submittedName>
        <fullName evidence="2">Uncharacterized protein</fullName>
    </submittedName>
</protein>
<reference evidence="2" key="2">
    <citation type="journal article" date="2015" name="Fish Shellfish Immunol.">
        <title>Early steps in the European eel (Anguilla anguilla)-Vibrio vulnificus interaction in the gills: Role of the RtxA13 toxin.</title>
        <authorList>
            <person name="Callol A."/>
            <person name="Pajuelo D."/>
            <person name="Ebbesson L."/>
            <person name="Teles M."/>
            <person name="MacKenzie S."/>
            <person name="Amaro C."/>
        </authorList>
    </citation>
    <scope>NUCLEOTIDE SEQUENCE</scope>
</reference>
<name>A0A0E9WG80_ANGAN</name>
<accession>A0A0E9WG80</accession>